<feature type="active site" description="Nucleophile" evidence="8 9">
    <location>
        <position position="141"/>
    </location>
</feature>
<dbReference type="FunFam" id="3.40.50.880:FF:000024">
    <property type="entry name" value="Folate gamma-glutamyl hydrolase"/>
    <property type="match status" value="1"/>
</dbReference>
<feature type="signal peptide" evidence="10">
    <location>
        <begin position="1"/>
        <end position="22"/>
    </location>
</feature>
<comment type="catalytic activity">
    <reaction evidence="7 9">
        <text>(6S)-5,6,7,8-tetrahydrofolyl-(gamma-L-Glu)(n) + (n-1) H2O = (6S)-5,6,7,8-tetrahydrofolate + (n-1) L-glutamate</text>
        <dbReference type="Rhea" id="RHEA:56784"/>
        <dbReference type="Rhea" id="RHEA-COMP:14738"/>
        <dbReference type="ChEBI" id="CHEBI:15377"/>
        <dbReference type="ChEBI" id="CHEBI:29985"/>
        <dbReference type="ChEBI" id="CHEBI:57453"/>
        <dbReference type="ChEBI" id="CHEBI:141005"/>
        <dbReference type="EC" id="3.4.19.9"/>
    </reaction>
</comment>
<feature type="active site" description="Proton donor" evidence="8">
    <location>
        <position position="253"/>
    </location>
</feature>
<evidence type="ECO:0000256" key="8">
    <source>
        <dbReference type="PIRSR" id="PIRSR615527-1"/>
    </source>
</evidence>
<dbReference type="PROSITE" id="PS51273">
    <property type="entry name" value="GATASE_TYPE_1"/>
    <property type="match status" value="1"/>
</dbReference>
<evidence type="ECO:0000256" key="5">
    <source>
        <dbReference type="ARBA" id="ARBA00022729"/>
    </source>
</evidence>
<dbReference type="GO" id="GO:0005773">
    <property type="term" value="C:vacuole"/>
    <property type="evidence" value="ECO:0007669"/>
    <property type="project" value="TreeGrafter"/>
</dbReference>
<dbReference type="InterPro" id="IPR015527">
    <property type="entry name" value="Pept_C26_g-glut_hydrolase"/>
</dbReference>
<comment type="subcellular location">
    <subcellularLocation>
        <location evidence="1">Secreted</location>
        <location evidence="1">Extracellular space</location>
    </subcellularLocation>
</comment>
<dbReference type="GO" id="GO:0005576">
    <property type="term" value="C:extracellular region"/>
    <property type="evidence" value="ECO:0007669"/>
    <property type="project" value="UniProtKB-SubCell"/>
</dbReference>
<proteinExistence type="inferred from homology"/>
<name>A0AAW1QS53_9CHLO</name>
<dbReference type="PANTHER" id="PTHR11315">
    <property type="entry name" value="PROTEASE FAMILY C26 GAMMA-GLUTAMYL HYDROLASE"/>
    <property type="match status" value="1"/>
</dbReference>
<evidence type="ECO:0000256" key="4">
    <source>
        <dbReference type="ARBA" id="ARBA00022525"/>
    </source>
</evidence>
<gene>
    <name evidence="11" type="ORF">WJX72_006292</name>
</gene>
<keyword evidence="6 9" id="KW-0378">Hydrolase</keyword>
<dbReference type="EC" id="3.4.19.9" evidence="3 9"/>
<evidence type="ECO:0000313" key="12">
    <source>
        <dbReference type="Proteomes" id="UP001489004"/>
    </source>
</evidence>
<dbReference type="PROSITE" id="PS51275">
    <property type="entry name" value="PEPTIDASE_C26_GGH"/>
    <property type="match status" value="1"/>
</dbReference>
<keyword evidence="4" id="KW-0964">Secreted</keyword>
<dbReference type="InterPro" id="IPR029062">
    <property type="entry name" value="Class_I_gatase-like"/>
</dbReference>
<comment type="caution">
    <text evidence="11">The sequence shown here is derived from an EMBL/GenBank/DDBJ whole genome shotgun (WGS) entry which is preliminary data.</text>
</comment>
<evidence type="ECO:0000256" key="9">
    <source>
        <dbReference type="PROSITE-ProRule" id="PRU00607"/>
    </source>
</evidence>
<dbReference type="Gene3D" id="3.40.50.880">
    <property type="match status" value="1"/>
</dbReference>
<evidence type="ECO:0000256" key="2">
    <source>
        <dbReference type="ARBA" id="ARBA00011083"/>
    </source>
</evidence>
<keyword evidence="12" id="KW-1185">Reference proteome</keyword>
<dbReference type="GO" id="GO:0046900">
    <property type="term" value="P:tetrahydrofolylpolyglutamate metabolic process"/>
    <property type="evidence" value="ECO:0007669"/>
    <property type="project" value="TreeGrafter"/>
</dbReference>
<dbReference type="InterPro" id="IPR011697">
    <property type="entry name" value="Peptidase_C26"/>
</dbReference>
<sequence length="341" mass="37772">MASFLSLMLALLFVAAVHPATSRHLHTDFPSSLTSVSVRNNRPLIGVLSQPGEPAPKGYSYIAASYVKMIESAGGRVVPIQYDLPAEDVRKRFNAINGVLIPGGSAVLHPGHPFYDTTSLLFNLTLDANDKGDYFPIHGTCLGFETLAIIASRNTSLLARFDAEDNASPLYMTEDAEDSYFFGAMPKQVADDLQNFAYSMENHAEGVSFAAYDENPHLKDFFKVLSLSVDRLGGVYISTMEARKYPITATQWHPEKNAFEWAAHLHIPHSPEAIDVTTAVAKYILREARKSTHKPGGIEEEDKLLIYNYHLEFTGKHTYPGEETDFDEAYFFPEIGTLADA</sequence>
<dbReference type="PANTHER" id="PTHR11315:SF0">
    <property type="entry name" value="FOLATE GAMMA-GLUTAMYL HYDROLASE"/>
    <property type="match status" value="1"/>
</dbReference>
<dbReference type="Proteomes" id="UP001489004">
    <property type="component" value="Unassembled WGS sequence"/>
</dbReference>
<evidence type="ECO:0000256" key="7">
    <source>
        <dbReference type="ARBA" id="ARBA00051589"/>
    </source>
</evidence>
<accession>A0AAW1QS53</accession>
<evidence type="ECO:0000256" key="6">
    <source>
        <dbReference type="ARBA" id="ARBA00022801"/>
    </source>
</evidence>
<dbReference type="AlphaFoldDB" id="A0AAW1QS53"/>
<dbReference type="GO" id="GO:0034722">
    <property type="term" value="F:gamma-glutamyl-peptidase activity"/>
    <property type="evidence" value="ECO:0007669"/>
    <property type="project" value="UniProtKB-UniRule"/>
</dbReference>
<dbReference type="SUPFAM" id="SSF52317">
    <property type="entry name" value="Class I glutamine amidotransferase-like"/>
    <property type="match status" value="1"/>
</dbReference>
<reference evidence="11 12" key="1">
    <citation type="journal article" date="2024" name="Nat. Commun.">
        <title>Phylogenomics reveals the evolutionary origins of lichenization in chlorophyte algae.</title>
        <authorList>
            <person name="Puginier C."/>
            <person name="Libourel C."/>
            <person name="Otte J."/>
            <person name="Skaloud P."/>
            <person name="Haon M."/>
            <person name="Grisel S."/>
            <person name="Petersen M."/>
            <person name="Berrin J.G."/>
            <person name="Delaux P.M."/>
            <person name="Dal Grande F."/>
            <person name="Keller J."/>
        </authorList>
    </citation>
    <scope>NUCLEOTIDE SEQUENCE [LARGE SCALE GENOMIC DNA]</scope>
    <source>
        <strain evidence="11 12">SAG 2043</strain>
    </source>
</reference>
<dbReference type="EMBL" id="JALJOR010000002">
    <property type="protein sequence ID" value="KAK9823907.1"/>
    <property type="molecule type" value="Genomic_DNA"/>
</dbReference>
<keyword evidence="5 10" id="KW-0732">Signal</keyword>
<comment type="similarity">
    <text evidence="2">Belongs to the peptidase C26 family.</text>
</comment>
<protein>
    <recommendedName>
        <fullName evidence="3 9">folate gamma-glutamyl hydrolase</fullName>
        <ecNumber evidence="3 9">3.4.19.9</ecNumber>
    </recommendedName>
</protein>
<evidence type="ECO:0000256" key="3">
    <source>
        <dbReference type="ARBA" id="ARBA00012886"/>
    </source>
</evidence>
<feature type="chain" id="PRO_5044024956" description="folate gamma-glutamyl hydrolase" evidence="10">
    <location>
        <begin position="23"/>
        <end position="341"/>
    </location>
</feature>
<dbReference type="Pfam" id="PF07722">
    <property type="entry name" value="Peptidase_C26"/>
    <property type="match status" value="1"/>
</dbReference>
<organism evidence="11 12">
    <name type="scientific">[Myrmecia] bisecta</name>
    <dbReference type="NCBI Taxonomy" id="41462"/>
    <lineage>
        <taxon>Eukaryota</taxon>
        <taxon>Viridiplantae</taxon>
        <taxon>Chlorophyta</taxon>
        <taxon>core chlorophytes</taxon>
        <taxon>Trebouxiophyceae</taxon>
        <taxon>Trebouxiales</taxon>
        <taxon>Trebouxiaceae</taxon>
        <taxon>Myrmecia</taxon>
    </lineage>
</organism>
<evidence type="ECO:0000256" key="1">
    <source>
        <dbReference type="ARBA" id="ARBA00004239"/>
    </source>
</evidence>
<evidence type="ECO:0000313" key="11">
    <source>
        <dbReference type="EMBL" id="KAK9823907.1"/>
    </source>
</evidence>
<feature type="active site" evidence="9">
    <location>
        <position position="253"/>
    </location>
</feature>
<evidence type="ECO:0000256" key="10">
    <source>
        <dbReference type="SAM" id="SignalP"/>
    </source>
</evidence>